<name>S8E012_9LAMI</name>
<sequence>LIVVAGMGPITAIKYLRFSYMPSRINVLQQSERDPAAATTAARNNSSDGSSASVYEPLLSCDESSSSHQRRPSGVAASFDAFLRSSFSSSGYPANCKDK</sequence>
<organism evidence="1 2">
    <name type="scientific">Genlisea aurea</name>
    <dbReference type="NCBI Taxonomy" id="192259"/>
    <lineage>
        <taxon>Eukaryota</taxon>
        <taxon>Viridiplantae</taxon>
        <taxon>Streptophyta</taxon>
        <taxon>Embryophyta</taxon>
        <taxon>Tracheophyta</taxon>
        <taxon>Spermatophyta</taxon>
        <taxon>Magnoliopsida</taxon>
        <taxon>eudicotyledons</taxon>
        <taxon>Gunneridae</taxon>
        <taxon>Pentapetalae</taxon>
        <taxon>asterids</taxon>
        <taxon>lamiids</taxon>
        <taxon>Lamiales</taxon>
        <taxon>Lentibulariaceae</taxon>
        <taxon>Genlisea</taxon>
    </lineage>
</organism>
<dbReference type="AlphaFoldDB" id="S8E012"/>
<protein>
    <submittedName>
        <fullName evidence="1">Uncharacterized protein</fullName>
    </submittedName>
</protein>
<dbReference type="Proteomes" id="UP000015453">
    <property type="component" value="Unassembled WGS sequence"/>
</dbReference>
<accession>S8E012</accession>
<comment type="caution">
    <text evidence="1">The sequence shown here is derived from an EMBL/GenBank/DDBJ whole genome shotgun (WGS) entry which is preliminary data.</text>
</comment>
<evidence type="ECO:0000313" key="2">
    <source>
        <dbReference type="Proteomes" id="UP000015453"/>
    </source>
</evidence>
<feature type="non-terminal residue" evidence="1">
    <location>
        <position position="1"/>
    </location>
</feature>
<dbReference type="OrthoDB" id="377733at2759"/>
<dbReference type="EMBL" id="AUSU01004109">
    <property type="protein sequence ID" value="EPS65657.1"/>
    <property type="molecule type" value="Genomic_DNA"/>
</dbReference>
<proteinExistence type="predicted"/>
<keyword evidence="2" id="KW-1185">Reference proteome</keyword>
<gene>
    <name evidence="1" type="ORF">M569_09120</name>
</gene>
<evidence type="ECO:0000313" key="1">
    <source>
        <dbReference type="EMBL" id="EPS65657.1"/>
    </source>
</evidence>
<reference evidence="1 2" key="1">
    <citation type="journal article" date="2013" name="BMC Genomics">
        <title>The miniature genome of a carnivorous plant Genlisea aurea contains a low number of genes and short non-coding sequences.</title>
        <authorList>
            <person name="Leushkin E.V."/>
            <person name="Sutormin R.A."/>
            <person name="Nabieva E.R."/>
            <person name="Penin A.A."/>
            <person name="Kondrashov A.S."/>
            <person name="Logacheva M.D."/>
        </authorList>
    </citation>
    <scope>NUCLEOTIDE SEQUENCE [LARGE SCALE GENOMIC DNA]</scope>
</reference>